<feature type="domain" description="Ig-like" evidence="1">
    <location>
        <begin position="72"/>
        <end position="160"/>
    </location>
</feature>
<proteinExistence type="predicted"/>
<evidence type="ECO:0000313" key="3">
    <source>
        <dbReference type="Proteomes" id="UP000507470"/>
    </source>
</evidence>
<name>A0A6J7ZXI6_MYTCO</name>
<dbReference type="Gene3D" id="2.60.40.10">
    <property type="entry name" value="Immunoglobulins"/>
    <property type="match status" value="1"/>
</dbReference>
<dbReference type="InterPro" id="IPR013783">
    <property type="entry name" value="Ig-like_fold"/>
</dbReference>
<evidence type="ECO:0000259" key="1">
    <source>
        <dbReference type="PROSITE" id="PS50835"/>
    </source>
</evidence>
<feature type="domain" description="Ig-like" evidence="1">
    <location>
        <begin position="1"/>
        <end position="66"/>
    </location>
</feature>
<dbReference type="InterPro" id="IPR007110">
    <property type="entry name" value="Ig-like_dom"/>
</dbReference>
<dbReference type="Proteomes" id="UP000507470">
    <property type="component" value="Unassembled WGS sequence"/>
</dbReference>
<reference evidence="2 3" key="1">
    <citation type="submission" date="2020-06" db="EMBL/GenBank/DDBJ databases">
        <authorList>
            <person name="Li R."/>
            <person name="Bekaert M."/>
        </authorList>
    </citation>
    <scope>NUCLEOTIDE SEQUENCE [LARGE SCALE GENOMIC DNA]</scope>
    <source>
        <strain evidence="3">wild</strain>
    </source>
</reference>
<dbReference type="OrthoDB" id="6143670at2759"/>
<dbReference type="CDD" id="cd00096">
    <property type="entry name" value="Ig"/>
    <property type="match status" value="1"/>
</dbReference>
<dbReference type="AlphaFoldDB" id="A0A6J7ZXI6"/>
<keyword evidence="3" id="KW-1185">Reference proteome</keyword>
<accession>A0A6J7ZXI6</accession>
<dbReference type="EMBL" id="CACVKT020000183">
    <property type="protein sequence ID" value="CAC5356781.1"/>
    <property type="molecule type" value="Genomic_DNA"/>
</dbReference>
<dbReference type="PROSITE" id="PS50835">
    <property type="entry name" value="IG_LIKE"/>
    <property type="match status" value="2"/>
</dbReference>
<sequence length="174" mass="20592">MTLFCIYESNHGITQLKWKRKLNEQGNREDMGVNWTLVIRNIKRQEAGLYKCTVTNRAGYESYYISVVVQYPPTVQFKFEESEYSRELECIPKGIPDRYSFNQWEHKSEYMEHIRFLPYYGSGKLVIPFESGETDRHHDKGIYICNVSNNVSFSDKRFISANYFLNASGKMFFI</sequence>
<organism evidence="2 3">
    <name type="scientific">Mytilus coruscus</name>
    <name type="common">Sea mussel</name>
    <dbReference type="NCBI Taxonomy" id="42192"/>
    <lineage>
        <taxon>Eukaryota</taxon>
        <taxon>Metazoa</taxon>
        <taxon>Spiralia</taxon>
        <taxon>Lophotrochozoa</taxon>
        <taxon>Mollusca</taxon>
        <taxon>Bivalvia</taxon>
        <taxon>Autobranchia</taxon>
        <taxon>Pteriomorphia</taxon>
        <taxon>Mytilida</taxon>
        <taxon>Mytiloidea</taxon>
        <taxon>Mytilidae</taxon>
        <taxon>Mytilinae</taxon>
        <taxon>Mytilus</taxon>
    </lineage>
</organism>
<dbReference type="InterPro" id="IPR036179">
    <property type="entry name" value="Ig-like_dom_sf"/>
</dbReference>
<dbReference type="SUPFAM" id="SSF48726">
    <property type="entry name" value="Immunoglobulin"/>
    <property type="match status" value="1"/>
</dbReference>
<evidence type="ECO:0000313" key="2">
    <source>
        <dbReference type="EMBL" id="CAC5356781.1"/>
    </source>
</evidence>
<protein>
    <recommendedName>
        <fullName evidence="1">Ig-like domain-containing protein</fullName>
    </recommendedName>
</protein>
<gene>
    <name evidence="2" type="ORF">MCOR_768</name>
</gene>